<sequence>MPNIDSCQLTTKDYTILEVMRERHPARTQTLLIILDRKISSALVMFLEDIPATVVTLSSRVAYRVNDGPTETRILTHGEMRGLVGMLLPITNPRGLALLGLAEGQSMTIPSADGSPETLTVHEVVYQPEAARRERLKLALGAEPGSSQLGRPVLRVVHRSDKLQDNAVNKVMAAFDTGFDDPGPSAA</sequence>
<evidence type="ECO:0000313" key="1">
    <source>
        <dbReference type="EMBL" id="SJM34642.1"/>
    </source>
</evidence>
<dbReference type="GO" id="GO:0003746">
    <property type="term" value="F:translation elongation factor activity"/>
    <property type="evidence" value="ECO:0007669"/>
    <property type="project" value="UniProtKB-KW"/>
</dbReference>
<dbReference type="GO" id="GO:0003677">
    <property type="term" value="F:DNA binding"/>
    <property type="evidence" value="ECO:0007669"/>
    <property type="project" value="InterPro"/>
</dbReference>
<dbReference type="Proteomes" id="UP000245698">
    <property type="component" value="Unassembled WGS sequence"/>
</dbReference>
<reference evidence="2" key="1">
    <citation type="submission" date="2016-12" db="EMBL/GenBank/DDBJ databases">
        <authorList>
            <person name="Brunel B."/>
        </authorList>
    </citation>
    <scope>NUCLEOTIDE SEQUENCE [LARGE SCALE GENOMIC DNA]</scope>
</reference>
<dbReference type="InterPro" id="IPR036953">
    <property type="entry name" value="GreA/GreB_C_sf"/>
</dbReference>
<dbReference type="EMBL" id="FUIG01000057">
    <property type="protein sequence ID" value="SJM34642.1"/>
    <property type="molecule type" value="Genomic_DNA"/>
</dbReference>
<keyword evidence="1" id="KW-0251">Elongation factor</keyword>
<organism evidence="1 2">
    <name type="scientific">Mesorhizobium delmotii</name>
    <dbReference type="NCBI Taxonomy" id="1631247"/>
    <lineage>
        <taxon>Bacteria</taxon>
        <taxon>Pseudomonadati</taxon>
        <taxon>Pseudomonadota</taxon>
        <taxon>Alphaproteobacteria</taxon>
        <taxon>Hyphomicrobiales</taxon>
        <taxon>Phyllobacteriaceae</taxon>
        <taxon>Mesorhizobium</taxon>
    </lineage>
</organism>
<keyword evidence="2" id="KW-1185">Reference proteome</keyword>
<dbReference type="GO" id="GO:0032784">
    <property type="term" value="P:regulation of DNA-templated transcription elongation"/>
    <property type="evidence" value="ECO:0007669"/>
    <property type="project" value="InterPro"/>
</dbReference>
<dbReference type="AlphaFoldDB" id="A0A2P9ATZ7"/>
<accession>A0A2P9ATZ7</accession>
<keyword evidence="1" id="KW-0648">Protein biosynthesis</keyword>
<evidence type="ECO:0000313" key="2">
    <source>
        <dbReference type="Proteomes" id="UP000245698"/>
    </source>
</evidence>
<proteinExistence type="predicted"/>
<gene>
    <name evidence="1" type="ORF">BQ8482_480125</name>
</gene>
<dbReference type="RefSeq" id="WP_123151088.1">
    <property type="nucleotide sequence ID" value="NZ_FUIG01000057.1"/>
</dbReference>
<name>A0A2P9ATZ7_9HYPH</name>
<dbReference type="Gene3D" id="3.10.50.30">
    <property type="entry name" value="Transcription elongation factor, GreA/GreB, C-terminal domain"/>
    <property type="match status" value="1"/>
</dbReference>
<protein>
    <submittedName>
        <fullName evidence="1">Putative GreA/GreB family elongation factor</fullName>
    </submittedName>
</protein>